<dbReference type="Proteomes" id="UP000823900">
    <property type="component" value="Unassembled WGS sequence"/>
</dbReference>
<evidence type="ECO:0000259" key="2">
    <source>
        <dbReference type="Pfam" id="PF13203"/>
    </source>
</evidence>
<dbReference type="SUPFAM" id="SSF53300">
    <property type="entry name" value="vWA-like"/>
    <property type="match status" value="1"/>
</dbReference>
<proteinExistence type="predicted"/>
<name>A0A9D2HL62_9FIRM</name>
<evidence type="ECO:0000313" key="4">
    <source>
        <dbReference type="Proteomes" id="UP000823900"/>
    </source>
</evidence>
<feature type="domain" description="VWA-like" evidence="1">
    <location>
        <begin position="292"/>
        <end position="431"/>
    </location>
</feature>
<dbReference type="Pfam" id="PF13203">
    <property type="entry name" value="DUF2201_N"/>
    <property type="match status" value="1"/>
</dbReference>
<dbReference type="InterPro" id="IPR036465">
    <property type="entry name" value="vWFA_dom_sf"/>
</dbReference>
<reference evidence="3" key="1">
    <citation type="journal article" date="2021" name="PeerJ">
        <title>Extensive microbial diversity within the chicken gut microbiome revealed by metagenomics and culture.</title>
        <authorList>
            <person name="Gilroy R."/>
            <person name="Ravi A."/>
            <person name="Getino M."/>
            <person name="Pursley I."/>
            <person name="Horton D.L."/>
            <person name="Alikhan N.F."/>
            <person name="Baker D."/>
            <person name="Gharbi K."/>
            <person name="Hall N."/>
            <person name="Watson M."/>
            <person name="Adriaenssens E.M."/>
            <person name="Foster-Nyarko E."/>
            <person name="Jarju S."/>
            <person name="Secka A."/>
            <person name="Antonio M."/>
            <person name="Oren A."/>
            <person name="Chaudhuri R.R."/>
            <person name="La Ragione R."/>
            <person name="Hildebrand F."/>
            <person name="Pallen M.J."/>
        </authorList>
    </citation>
    <scope>NUCLEOTIDE SEQUENCE</scope>
    <source>
        <strain evidence="3">CHK178-16964</strain>
    </source>
</reference>
<accession>A0A9D2HL62</accession>
<reference evidence="3" key="2">
    <citation type="submission" date="2021-04" db="EMBL/GenBank/DDBJ databases">
        <authorList>
            <person name="Gilroy R."/>
        </authorList>
    </citation>
    <scope>NUCLEOTIDE SEQUENCE</scope>
    <source>
        <strain evidence="3">CHK178-16964</strain>
    </source>
</reference>
<organism evidence="3 4">
    <name type="scientific">Candidatus Lachnoclostridium stercoravium</name>
    <dbReference type="NCBI Taxonomy" id="2838633"/>
    <lineage>
        <taxon>Bacteria</taxon>
        <taxon>Bacillati</taxon>
        <taxon>Bacillota</taxon>
        <taxon>Clostridia</taxon>
        <taxon>Lachnospirales</taxon>
        <taxon>Lachnospiraceae</taxon>
    </lineage>
</organism>
<dbReference type="AlphaFoldDB" id="A0A9D2HL62"/>
<gene>
    <name evidence="3" type="ORF">IAA07_12295</name>
</gene>
<protein>
    <submittedName>
        <fullName evidence="3">Metallopeptidase</fullName>
    </submittedName>
</protein>
<dbReference type="InterPro" id="IPR025154">
    <property type="entry name" value="Put_metallopeptidase_dom"/>
</dbReference>
<comment type="caution">
    <text evidence="3">The sequence shown here is derived from an EMBL/GenBank/DDBJ whole genome shotgun (WGS) entry which is preliminary data.</text>
</comment>
<evidence type="ECO:0000259" key="1">
    <source>
        <dbReference type="Pfam" id="PF09967"/>
    </source>
</evidence>
<dbReference type="EMBL" id="DWZA01000101">
    <property type="protein sequence ID" value="HJA72333.1"/>
    <property type="molecule type" value="Genomic_DNA"/>
</dbReference>
<dbReference type="Pfam" id="PF09967">
    <property type="entry name" value="DUF2201"/>
    <property type="match status" value="1"/>
</dbReference>
<sequence length="467" mass="55008">MIDPTRERQLQELNLVNVCTEILYDARNELYMNMRFLDVSLSSLDFAADTGCRGLGTDGFVIYYHPEYLCSLYKKSRILVNRSYLHMVLHCLFCHMDTRKKRAPEYWNLACDIAMESIIDSMYQKCVYVAPSPYRRDIYLRLKNELKVLTAEGIYKVLQSWEMDESRFLRMAAEFCIDDHKYWYQKDSGQQAMPRKNKWDKNRERMQTEMETFANKASEDSGDLMEQIKVENRERYDYKKFLKKFAVLKEEMEVDPDSFDYIFYTYGLELYGNMPLIEPQETKEMYKVEDFVVVIDTSMSCSGDLVKRFLEETYSVLAESESYFRKINIHIIQCDEKIQDDTVITSKEEMEAYMEDFTIVGYGGTDFRPAFEYVSSLVRQQKFHKLRGLIYFTDGEGIFPVKKPVYETAFVFVKDNYTDISVPPWAIKLVLEPGDLAKPEEEELEDDWGGQVILTEGGEREMTPGTW</sequence>
<dbReference type="CDD" id="cd00198">
    <property type="entry name" value="vWFA"/>
    <property type="match status" value="1"/>
</dbReference>
<dbReference type="InterPro" id="IPR018698">
    <property type="entry name" value="VWA-like_dom"/>
</dbReference>
<evidence type="ECO:0000313" key="3">
    <source>
        <dbReference type="EMBL" id="HJA72333.1"/>
    </source>
</evidence>
<feature type="domain" description="Putative metallopeptidase" evidence="2">
    <location>
        <begin position="25"/>
        <end position="232"/>
    </location>
</feature>
<dbReference type="PANTHER" id="PTHR38730:SF1">
    <property type="entry name" value="SLL7028 PROTEIN"/>
    <property type="match status" value="1"/>
</dbReference>
<dbReference type="PANTHER" id="PTHR38730">
    <property type="entry name" value="SLL7028 PROTEIN"/>
    <property type="match status" value="1"/>
</dbReference>